<evidence type="ECO:0000313" key="2">
    <source>
        <dbReference type="Proteomes" id="UP001374803"/>
    </source>
</evidence>
<dbReference type="SUPFAM" id="SSF48371">
    <property type="entry name" value="ARM repeat"/>
    <property type="match status" value="1"/>
</dbReference>
<accession>A0ABZ2KUL9</accession>
<name>A0ABZ2KUL9_9BACT</name>
<dbReference type="Pfam" id="PF13646">
    <property type="entry name" value="HEAT_2"/>
    <property type="match status" value="1"/>
</dbReference>
<keyword evidence="2" id="KW-1185">Reference proteome</keyword>
<protein>
    <submittedName>
        <fullName evidence="1">HEAT repeat domain-containing protein</fullName>
    </submittedName>
</protein>
<proteinExistence type="predicted"/>
<sequence length="300" mass="32054">MLSTLMNGKRGLALAWMMGLSVLLLVAAAPDIAFAEDRTQFLIARLQYPPAPGVADDFRIRTSAALGLGSLADAAERDKAVTPLCQSLSSDPNDIVRQSVAAALKRLNRPSAVSCVRNRLGNEPNAQVKMQLQRTLDALEPSSGGGGGSPGQSSGPWTPKFVQNARFYVAVSPITNNTGRPIEEVERAILPALRSKIESLGGYQLAPAKEGMDAARATIAKRKLKGYYLAISVEKFDYAGGNLRVRVKCAVFDYPGKNLRGEVPAGLTQAGVRPGDHSAEQNLMGMAAERAAELFTQNFQ</sequence>
<dbReference type="InterPro" id="IPR016024">
    <property type="entry name" value="ARM-type_fold"/>
</dbReference>
<gene>
    <name evidence="1" type="ORF">LVJ94_35655</name>
</gene>
<dbReference type="Gene3D" id="1.25.10.10">
    <property type="entry name" value="Leucine-rich Repeat Variant"/>
    <property type="match status" value="1"/>
</dbReference>
<dbReference type="RefSeq" id="WP_394831866.1">
    <property type="nucleotide sequence ID" value="NZ_CP089929.1"/>
</dbReference>
<dbReference type="EMBL" id="CP089983">
    <property type="protein sequence ID" value="WXB02240.1"/>
    <property type="molecule type" value="Genomic_DNA"/>
</dbReference>
<organism evidence="1 2">
    <name type="scientific">Pendulispora rubella</name>
    <dbReference type="NCBI Taxonomy" id="2741070"/>
    <lineage>
        <taxon>Bacteria</taxon>
        <taxon>Pseudomonadati</taxon>
        <taxon>Myxococcota</taxon>
        <taxon>Myxococcia</taxon>
        <taxon>Myxococcales</taxon>
        <taxon>Sorangiineae</taxon>
        <taxon>Pendulisporaceae</taxon>
        <taxon>Pendulispora</taxon>
    </lineage>
</organism>
<reference evidence="1" key="1">
    <citation type="submission" date="2021-12" db="EMBL/GenBank/DDBJ databases">
        <title>Discovery of the Pendulisporaceae a myxobacterial family with distinct sporulation behavior and unique specialized metabolism.</title>
        <authorList>
            <person name="Garcia R."/>
            <person name="Popoff A."/>
            <person name="Bader C.D."/>
            <person name="Loehr J."/>
            <person name="Walesch S."/>
            <person name="Walt C."/>
            <person name="Boldt J."/>
            <person name="Bunk B."/>
            <person name="Haeckl F.J.F.P.J."/>
            <person name="Gunesch A.P."/>
            <person name="Birkelbach J."/>
            <person name="Nuebel U."/>
            <person name="Pietschmann T."/>
            <person name="Bach T."/>
            <person name="Mueller R."/>
        </authorList>
    </citation>
    <scope>NUCLEOTIDE SEQUENCE</scope>
    <source>
        <strain evidence="1">MSr11367</strain>
    </source>
</reference>
<dbReference type="Proteomes" id="UP001374803">
    <property type="component" value="Chromosome"/>
</dbReference>
<evidence type="ECO:0000313" key="1">
    <source>
        <dbReference type="EMBL" id="WXB02240.1"/>
    </source>
</evidence>
<dbReference type="InterPro" id="IPR011989">
    <property type="entry name" value="ARM-like"/>
</dbReference>